<dbReference type="SUPFAM" id="SSF53649">
    <property type="entry name" value="Alkaline phosphatase-like"/>
    <property type="match status" value="1"/>
</dbReference>
<dbReference type="EMBL" id="JACIEV010000009">
    <property type="protein sequence ID" value="MBB4155131.1"/>
    <property type="molecule type" value="Genomic_DNA"/>
</dbReference>
<dbReference type="InterPro" id="IPR017850">
    <property type="entry name" value="Alkaline_phosphatase_core_sf"/>
</dbReference>
<gene>
    <name evidence="1" type="ORF">GGQ80_003048</name>
</gene>
<sequence>MTVLLLELNEINFDQVRGYVAQGKLPALGRLIADHGLSETTSETKYEELEPWIQWVTAHTGLTLAEHGVFRLGDILATDIDQIWEVLERQGVSVGAISPMNAKNRCRNAAFFVPDPWTRTRVSGSPMLERLYQPIAQAVNDNAEGKITAASAVNLVAGMARYARPGSYAGFVRDTLAAVRGRPWRKAMVLDRLLADVFIRETRAKKPGFASLFLNAGAHIQHHYLFSSTTYGGPFTNPTWYVPEGVDPVLEVYELYDAIVGDVVAAFPQARVMLATGLHQDPHGAVTWYWRLRDHAQLLKQAGVPFARVEPRMSQDFVVFCHDAAEAARAEARLTAMVSDDGEALFSVDNRGDSLFVSLVWPHDIPSDFVYQVDGTRHGGLRDMVAFVALKNGKHNAIGYFLDSGAPGGERFALADVPRRIAEACGKRWAPEPPVLHAAAE</sequence>
<keyword evidence="2" id="KW-1185">Reference proteome</keyword>
<comment type="caution">
    <text evidence="1">The sequence shown here is derived from an EMBL/GenBank/DDBJ whole genome shotgun (WGS) entry which is preliminary data.</text>
</comment>
<reference evidence="1 2" key="1">
    <citation type="submission" date="2020-08" db="EMBL/GenBank/DDBJ databases">
        <title>Genomic Encyclopedia of Type Strains, Phase IV (KMG-IV): sequencing the most valuable type-strain genomes for metagenomic binning, comparative biology and taxonomic classification.</title>
        <authorList>
            <person name="Goeker M."/>
        </authorList>
    </citation>
    <scope>NUCLEOTIDE SEQUENCE [LARGE SCALE GENOMIC DNA]</scope>
    <source>
        <strain evidence="1 2">YC6723</strain>
    </source>
</reference>
<proteinExistence type="predicted"/>
<protein>
    <recommendedName>
        <fullName evidence="3">Type I phosphodiesterase / nucleotide pyrophosphatase</fullName>
    </recommendedName>
</protein>
<evidence type="ECO:0000313" key="2">
    <source>
        <dbReference type="Proteomes" id="UP000529795"/>
    </source>
</evidence>
<name>A0A840FE83_9SPHN</name>
<dbReference type="Proteomes" id="UP000529795">
    <property type="component" value="Unassembled WGS sequence"/>
</dbReference>
<organism evidence="1 2">
    <name type="scientific">Sphingomonas jinjuensis</name>
    <dbReference type="NCBI Taxonomy" id="535907"/>
    <lineage>
        <taxon>Bacteria</taxon>
        <taxon>Pseudomonadati</taxon>
        <taxon>Pseudomonadota</taxon>
        <taxon>Alphaproteobacteria</taxon>
        <taxon>Sphingomonadales</taxon>
        <taxon>Sphingomonadaceae</taxon>
        <taxon>Sphingomonas</taxon>
    </lineage>
</organism>
<accession>A0A840FE83</accession>
<dbReference type="AlphaFoldDB" id="A0A840FE83"/>
<dbReference type="RefSeq" id="WP_183986315.1">
    <property type="nucleotide sequence ID" value="NZ_JACIEV010000009.1"/>
</dbReference>
<evidence type="ECO:0000313" key="1">
    <source>
        <dbReference type="EMBL" id="MBB4155131.1"/>
    </source>
</evidence>
<dbReference type="Gene3D" id="3.40.720.10">
    <property type="entry name" value="Alkaline Phosphatase, subunit A"/>
    <property type="match status" value="1"/>
</dbReference>
<evidence type="ECO:0008006" key="3">
    <source>
        <dbReference type="Google" id="ProtNLM"/>
    </source>
</evidence>